<dbReference type="EMBL" id="AYZF01000008">
    <property type="protein sequence ID" value="KRN07079.1"/>
    <property type="molecule type" value="Genomic_DNA"/>
</dbReference>
<dbReference type="SUPFAM" id="SSF55804">
    <property type="entry name" value="Phoshotransferase/anion transport protein"/>
    <property type="match status" value="1"/>
</dbReference>
<keyword evidence="2" id="KW-0175">Coiled coil</keyword>
<comment type="caution">
    <text evidence="5">The sequence shown here is derived from an EMBL/GenBank/DDBJ whole genome shotgun (WGS) entry which is preliminary data.</text>
</comment>
<dbReference type="InterPro" id="IPR011608">
    <property type="entry name" value="PRD"/>
</dbReference>
<dbReference type="Proteomes" id="UP000050961">
    <property type="component" value="Unassembled WGS sequence"/>
</dbReference>
<proteinExistence type="predicted"/>
<keyword evidence="1" id="KW-0677">Repeat</keyword>
<dbReference type="Pfam" id="PF00874">
    <property type="entry name" value="PRD"/>
    <property type="match status" value="1"/>
</dbReference>
<dbReference type="InterPro" id="IPR036390">
    <property type="entry name" value="WH_DNA-bd_sf"/>
</dbReference>
<dbReference type="InterPro" id="IPR050661">
    <property type="entry name" value="BglG_antiterminators"/>
</dbReference>
<name>A0A0R2E1N9_9LACO</name>
<dbReference type="PANTHER" id="PTHR30185:SF13">
    <property type="entry name" value="LICABCH OPERON REGULATOR-RELATED"/>
    <property type="match status" value="1"/>
</dbReference>
<dbReference type="Gene3D" id="1.10.1790.10">
    <property type="entry name" value="PRD domain"/>
    <property type="match status" value="1"/>
</dbReference>
<dbReference type="SUPFAM" id="SSF63520">
    <property type="entry name" value="PTS-regulatory domain, PRD"/>
    <property type="match status" value="1"/>
</dbReference>
<evidence type="ECO:0000256" key="2">
    <source>
        <dbReference type="SAM" id="Coils"/>
    </source>
</evidence>
<evidence type="ECO:0000259" key="3">
    <source>
        <dbReference type="PROSITE" id="PS51094"/>
    </source>
</evidence>
<dbReference type="PATRIC" id="fig|1423806.3.peg.659"/>
<dbReference type="InterPro" id="IPR016152">
    <property type="entry name" value="PTrfase/Anion_transptr"/>
</dbReference>
<dbReference type="Pfam" id="PF08279">
    <property type="entry name" value="HTH_11"/>
    <property type="match status" value="1"/>
</dbReference>
<dbReference type="InterPro" id="IPR036388">
    <property type="entry name" value="WH-like_DNA-bd_sf"/>
</dbReference>
<evidence type="ECO:0000313" key="6">
    <source>
        <dbReference type="Proteomes" id="UP000050961"/>
    </source>
</evidence>
<dbReference type="eggNOG" id="COG3711">
    <property type="taxonomic scope" value="Bacteria"/>
</dbReference>
<evidence type="ECO:0000313" key="5">
    <source>
        <dbReference type="EMBL" id="KRN07079.1"/>
    </source>
</evidence>
<dbReference type="GO" id="GO:0006355">
    <property type="term" value="P:regulation of DNA-templated transcription"/>
    <property type="evidence" value="ECO:0007669"/>
    <property type="project" value="InterPro"/>
</dbReference>
<dbReference type="AlphaFoldDB" id="A0A0R2E1N9"/>
<reference evidence="5 6" key="1">
    <citation type="journal article" date="2015" name="Genome Announc.">
        <title>Expanding the biotechnology potential of lactobacilli through comparative genomics of 213 strains and associated genera.</title>
        <authorList>
            <person name="Sun Z."/>
            <person name="Harris H.M."/>
            <person name="McCann A."/>
            <person name="Guo C."/>
            <person name="Argimon S."/>
            <person name="Zhang W."/>
            <person name="Yang X."/>
            <person name="Jeffery I.B."/>
            <person name="Cooney J.C."/>
            <person name="Kagawa T.F."/>
            <person name="Liu W."/>
            <person name="Song Y."/>
            <person name="Salvetti E."/>
            <person name="Wrobel A."/>
            <person name="Rasinkangas P."/>
            <person name="Parkhill J."/>
            <person name="Rea M.C."/>
            <person name="O'Sullivan O."/>
            <person name="Ritari J."/>
            <person name="Douillard F.P."/>
            <person name="Paul Ross R."/>
            <person name="Yang R."/>
            <person name="Briner A.E."/>
            <person name="Felis G.E."/>
            <person name="de Vos W.M."/>
            <person name="Barrangou R."/>
            <person name="Klaenhammer T.R."/>
            <person name="Caufield P.W."/>
            <person name="Cui Y."/>
            <person name="Zhang H."/>
            <person name="O'Toole P.W."/>
        </authorList>
    </citation>
    <scope>NUCLEOTIDE SEQUENCE [LARGE SCALE GENOMIC DNA]</scope>
    <source>
        <strain evidence="5 6">DSM 21376</strain>
    </source>
</reference>
<dbReference type="SUPFAM" id="SSF46785">
    <property type="entry name" value="Winged helix' DNA-binding domain"/>
    <property type="match status" value="1"/>
</dbReference>
<dbReference type="PANTHER" id="PTHR30185">
    <property type="entry name" value="CRYPTIC BETA-GLUCOSIDE BGL OPERON ANTITERMINATOR"/>
    <property type="match status" value="1"/>
</dbReference>
<gene>
    <name evidence="5" type="ORF">FD15_GL000648</name>
</gene>
<dbReference type="PROSITE" id="PS51372">
    <property type="entry name" value="PRD_2"/>
    <property type="match status" value="1"/>
</dbReference>
<dbReference type="InterPro" id="IPR013196">
    <property type="entry name" value="HTH_11"/>
</dbReference>
<organism evidence="5 6">
    <name type="scientific">Liquorilactobacillus sucicola DSM 21376 = JCM 15457</name>
    <dbReference type="NCBI Taxonomy" id="1423806"/>
    <lineage>
        <taxon>Bacteria</taxon>
        <taxon>Bacillati</taxon>
        <taxon>Bacillota</taxon>
        <taxon>Bacilli</taxon>
        <taxon>Lactobacillales</taxon>
        <taxon>Lactobacillaceae</taxon>
        <taxon>Liquorilactobacillus</taxon>
    </lineage>
</organism>
<sequence>MVQLDSQGFRLLRYFIVNDSITIDELVANEHVSRRTMMKYIQELNDDLNGIAQIHKKRQRYYIQVNDYQQLAKVQTGQLKRNLDFNDANKRYAYIIDRLMQADEYITLDDLAEALMVSRTTLNRDIKDLRNKLREYQAEIFSMTSNGIKLKVSEEYRVPLLIENFVYDYYPTQLLANIERRTNLKTLYKEFHIETQIQLQFEKKITSLYLAIQAGYRIKHKIPFFQRLWRDGKAISALSSTFELIIGTKLTRFECDYLLAPLTFKANNLLSKERVEKQLAQNYHIFELVEESSTFDAALDFKHIYEQIKYHFLFLINRSLFHFKVPTILPDNLVEQYPLANDLALLTVRVLERHFNVSIDRVEISYLAIYFEMELEENKSGPSQILEVAIVGQIGESVIRFIRHRLQDIFEDEIAVTFFKNTEQLNKQNTHYLLIFSDKPIKYHDQATPVVRISAAFRANELRNKLQVSFIEKAIVNKQCEFTYKKMDSKDGYLRATKKVIQAKIKSGSLSADFLKSWEKRERQGSNVFENGIAIPHVVDNSDNERILLNIGVFDTDVKYQDRKVRIVFLIGIPQKLNHQLNKVLTQVYDLVFAVANNRNIYNNILDYDQQRALTQITEGI</sequence>
<protein>
    <submittedName>
        <fullName evidence="5">SrlR1 protein</fullName>
    </submittedName>
</protein>
<dbReference type="Gene3D" id="1.10.10.10">
    <property type="entry name" value="Winged helix-like DNA-binding domain superfamily/Winged helix DNA-binding domain"/>
    <property type="match status" value="1"/>
</dbReference>
<dbReference type="Pfam" id="PF00359">
    <property type="entry name" value="PTS_EIIA_2"/>
    <property type="match status" value="1"/>
</dbReference>
<dbReference type="STRING" id="1423806.FD15_GL000648"/>
<dbReference type="InterPro" id="IPR036634">
    <property type="entry name" value="PRD_sf"/>
</dbReference>
<accession>A0A0R2E1N9</accession>
<keyword evidence="6" id="KW-1185">Reference proteome</keyword>
<dbReference type="PROSITE" id="PS51094">
    <property type="entry name" value="PTS_EIIA_TYPE_2"/>
    <property type="match status" value="1"/>
</dbReference>
<dbReference type="Gene3D" id="3.40.930.10">
    <property type="entry name" value="Mannitol-specific EII, Chain A"/>
    <property type="match status" value="1"/>
</dbReference>
<dbReference type="InterPro" id="IPR002178">
    <property type="entry name" value="PTS_EIIA_type-2_dom"/>
</dbReference>
<feature type="coiled-coil region" evidence="2">
    <location>
        <begin position="112"/>
        <end position="146"/>
    </location>
</feature>
<dbReference type="RefSeq" id="WP_056967303.1">
    <property type="nucleotide sequence ID" value="NZ_AYZF01000008.1"/>
</dbReference>
<feature type="domain" description="PRD" evidence="4">
    <location>
        <begin position="273"/>
        <end position="381"/>
    </location>
</feature>
<evidence type="ECO:0000259" key="4">
    <source>
        <dbReference type="PROSITE" id="PS51372"/>
    </source>
</evidence>
<feature type="domain" description="PTS EIIA type-2" evidence="3">
    <location>
        <begin position="474"/>
        <end position="621"/>
    </location>
</feature>
<evidence type="ECO:0000256" key="1">
    <source>
        <dbReference type="ARBA" id="ARBA00022737"/>
    </source>
</evidence>